<keyword evidence="2" id="KW-1185">Reference proteome</keyword>
<evidence type="ECO:0000313" key="2">
    <source>
        <dbReference type="Proteomes" id="UP000310158"/>
    </source>
</evidence>
<evidence type="ECO:0000313" key="1">
    <source>
        <dbReference type="EMBL" id="THH19308.1"/>
    </source>
</evidence>
<proteinExistence type="predicted"/>
<protein>
    <submittedName>
        <fullName evidence="1">Uncharacterized protein</fullName>
    </submittedName>
</protein>
<reference evidence="1 2" key="1">
    <citation type="submission" date="2019-02" db="EMBL/GenBank/DDBJ databases">
        <title>Genome sequencing of the rare red list fungi Bondarzewia mesenterica.</title>
        <authorList>
            <person name="Buettner E."/>
            <person name="Kellner H."/>
        </authorList>
    </citation>
    <scope>NUCLEOTIDE SEQUENCE [LARGE SCALE GENOMIC DNA]</scope>
    <source>
        <strain evidence="1 2">DSM 108281</strain>
    </source>
</reference>
<comment type="caution">
    <text evidence="1">The sequence shown here is derived from an EMBL/GenBank/DDBJ whole genome shotgun (WGS) entry which is preliminary data.</text>
</comment>
<dbReference type="EMBL" id="SGPL01000049">
    <property type="protein sequence ID" value="THH19308.1"/>
    <property type="molecule type" value="Genomic_DNA"/>
</dbReference>
<accession>A0A4S4M4G2</accession>
<name>A0A4S4M4G2_9AGAM</name>
<dbReference type="Proteomes" id="UP000310158">
    <property type="component" value="Unassembled WGS sequence"/>
</dbReference>
<gene>
    <name evidence="1" type="ORF">EW146_g1823</name>
</gene>
<sequence length="305" mass="32194">MVSGTVSGMVIFTACMLCQQEWLDPASSDEGTTAVAASATDDGAECLPSSLACGNWATDFKHFTLLLWHASHIVCMVKWHFHFNCVHLAQGPERSMSSSSSSQQAGLTLFYLARCPSSRCLLGNLLLANSSSSSSSSSSSLSSSFSSSSRRAGLTCLTMLTGYLDASGDWITTFCICGASSSSVVLTISELFTNCIRRHFIPTTAVTASLPATTFLFPLSTISFTTSVSLSTAITMLSSLDLPPPTYLTADFFNAPSPSACQIPHGFTSVTLVADDWLTPNGTGSTFISGRSVVKGRGDTRMGAR</sequence>
<organism evidence="1 2">
    <name type="scientific">Bondarzewia mesenterica</name>
    <dbReference type="NCBI Taxonomy" id="1095465"/>
    <lineage>
        <taxon>Eukaryota</taxon>
        <taxon>Fungi</taxon>
        <taxon>Dikarya</taxon>
        <taxon>Basidiomycota</taxon>
        <taxon>Agaricomycotina</taxon>
        <taxon>Agaricomycetes</taxon>
        <taxon>Russulales</taxon>
        <taxon>Bondarzewiaceae</taxon>
        <taxon>Bondarzewia</taxon>
    </lineage>
</organism>
<dbReference type="AlphaFoldDB" id="A0A4S4M4G2"/>